<accession>A0A158QG57</accession>
<feature type="region of interest" description="Disordered" evidence="1">
    <location>
        <begin position="84"/>
        <end position="118"/>
    </location>
</feature>
<dbReference type="WBParaSite" id="HDID_0000999501-mRNA-1">
    <property type="protein sequence ID" value="HDID_0000999501-mRNA-1"/>
    <property type="gene ID" value="HDID_0000999501"/>
</dbReference>
<name>A0A158QG57_HYMDI</name>
<feature type="compositionally biased region" description="Polar residues" evidence="1">
    <location>
        <begin position="89"/>
        <end position="100"/>
    </location>
</feature>
<organism evidence="4">
    <name type="scientific">Hymenolepis diminuta</name>
    <name type="common">Rat tapeworm</name>
    <dbReference type="NCBI Taxonomy" id="6216"/>
    <lineage>
        <taxon>Eukaryota</taxon>
        <taxon>Metazoa</taxon>
        <taxon>Spiralia</taxon>
        <taxon>Lophotrochozoa</taxon>
        <taxon>Platyhelminthes</taxon>
        <taxon>Cestoda</taxon>
        <taxon>Eucestoda</taxon>
        <taxon>Cyclophyllidea</taxon>
        <taxon>Hymenolepididae</taxon>
        <taxon>Hymenolepis</taxon>
    </lineage>
</organism>
<dbReference type="Proteomes" id="UP000274504">
    <property type="component" value="Unassembled WGS sequence"/>
</dbReference>
<evidence type="ECO:0000313" key="4">
    <source>
        <dbReference type="WBParaSite" id="HDID_0000999501-mRNA-1"/>
    </source>
</evidence>
<feature type="region of interest" description="Disordered" evidence="1">
    <location>
        <begin position="347"/>
        <end position="380"/>
    </location>
</feature>
<feature type="compositionally biased region" description="Basic and acidic residues" evidence="1">
    <location>
        <begin position="347"/>
        <end position="369"/>
    </location>
</feature>
<dbReference type="EMBL" id="UYSG01011473">
    <property type="protein sequence ID" value="VDL62475.1"/>
    <property type="molecule type" value="Genomic_DNA"/>
</dbReference>
<evidence type="ECO:0000256" key="1">
    <source>
        <dbReference type="SAM" id="MobiDB-lite"/>
    </source>
</evidence>
<gene>
    <name evidence="2" type="ORF">HDID_LOCUS9993</name>
</gene>
<protein>
    <submittedName>
        <fullName evidence="4">LIM zinc-binding domain-containing protein</fullName>
    </submittedName>
</protein>
<reference evidence="4" key="1">
    <citation type="submission" date="2016-04" db="UniProtKB">
        <authorList>
            <consortium name="WormBaseParasite"/>
        </authorList>
    </citation>
    <scope>IDENTIFICATION</scope>
</reference>
<dbReference type="OrthoDB" id="6282440at2759"/>
<evidence type="ECO:0000313" key="3">
    <source>
        <dbReference type="Proteomes" id="UP000274504"/>
    </source>
</evidence>
<evidence type="ECO:0000313" key="2">
    <source>
        <dbReference type="EMBL" id="VDL62475.1"/>
    </source>
</evidence>
<reference evidence="2 3" key="2">
    <citation type="submission" date="2018-11" db="EMBL/GenBank/DDBJ databases">
        <authorList>
            <consortium name="Pathogen Informatics"/>
        </authorList>
    </citation>
    <scope>NUCLEOTIDE SEQUENCE [LARGE SCALE GENOMIC DNA]</scope>
</reference>
<proteinExistence type="predicted"/>
<feature type="compositionally biased region" description="Basic and acidic residues" evidence="1">
    <location>
        <begin position="1"/>
        <end position="18"/>
    </location>
</feature>
<feature type="region of interest" description="Disordered" evidence="1">
    <location>
        <begin position="1"/>
        <end position="53"/>
    </location>
</feature>
<sequence length="508" mass="56240">MGKEKTSSQSVDFREPRARNINLDPPPYIQSRGRKYKPKERDVSDSPPIERTQSWEWKEVSKEKFHLEDISEYITLSNSYFGRRKPQRSQKSVTSKQPSVSHLKPFYPAGVQRSPSSDEHATRVAFARWIYQVPTAARVRALSKPTGSARQEEKQKSDTSVVVLKPAWDTPSAICHCSKSPKKDIFSESSATESKAPIKESEALKAAKEVTKVSKDVADAASVAGGSGARASDIRNKFERGESFLEGDKNKEIKKRKTKIKYAGVGSVKEQFMKEAEKAVNGTPTDGQPRKMKEITPPREGVAAGVLESQPAARPEGVVGATVGEQTVTDYIGIGKKTKDVRERFKRLEKTGSMGEEKKPTGVESEEMRQVATEATRSAKARWKDIESGKVETTIEKTKIELGNSSQGGIYENEPDKLLDIARQEKEDAPHLVVTTSAAERKNAFLKKATEESKIKRFDAKAELQELASKEKNVVYESTPTARSDDIVAADNAAVDDYMNLSGAKILE</sequence>
<dbReference type="AlphaFoldDB" id="A0A158QG57"/>